<protein>
    <submittedName>
        <fullName evidence="2">Uncharacterized protein</fullName>
    </submittedName>
</protein>
<dbReference type="PANTHER" id="PTHR34778:SF6">
    <property type="entry name" value="SHUGOSHIN C-TERMINAL DOMAIN-CONTAINING PROTEIN"/>
    <property type="match status" value="1"/>
</dbReference>
<evidence type="ECO:0000313" key="3">
    <source>
        <dbReference type="Proteomes" id="UP000250235"/>
    </source>
</evidence>
<dbReference type="OrthoDB" id="657513at2759"/>
<accession>A0A2Z7A6J3</accession>
<proteinExistence type="predicted"/>
<sequence>MAEAEKMDALKRAYAEMILNTAKEAASRVMASELKARRFEQDLVSTKEEAARLLLRLKEMIDRKTKEGEDAFSNQKRKVDELECQLDEAEGIILELRAELNEAQEQLDQAKQRPVLSSRLSENGKLTYMAAKDNMSGYEQFTEPLMSGPELLTFDGEHFSLDKRSQDVNSECHVYLVDSHQNLSPIEEPVMLRNGCTQAVHTTEMNIVSEDLLHGGKLDPFEDSTNGEGNVGSASMLVDNVPHGKSEDVSVVRRSIRKRKLKDWDEVMSACSYQFKKARLAISSLSCCKSKKVRLCVESGDKLKSDGKTQTGKSLDCVEENPNDELRYNKNPTDTGIELIDVVVKQDELDAMFGLDNASNIDCDVTCAIATESFNHCYEDRERVFKYTFSRKRKDSTIYPENISSSADSPLRKNSGVIGNGISGFKAQSY</sequence>
<keyword evidence="1" id="KW-0175">Coiled coil</keyword>
<feature type="coiled-coil region" evidence="1">
    <location>
        <begin position="36"/>
        <end position="113"/>
    </location>
</feature>
<organism evidence="2 3">
    <name type="scientific">Dorcoceras hygrometricum</name>
    <dbReference type="NCBI Taxonomy" id="472368"/>
    <lineage>
        <taxon>Eukaryota</taxon>
        <taxon>Viridiplantae</taxon>
        <taxon>Streptophyta</taxon>
        <taxon>Embryophyta</taxon>
        <taxon>Tracheophyta</taxon>
        <taxon>Spermatophyta</taxon>
        <taxon>Magnoliopsida</taxon>
        <taxon>eudicotyledons</taxon>
        <taxon>Gunneridae</taxon>
        <taxon>Pentapetalae</taxon>
        <taxon>asterids</taxon>
        <taxon>lamiids</taxon>
        <taxon>Lamiales</taxon>
        <taxon>Gesneriaceae</taxon>
        <taxon>Didymocarpoideae</taxon>
        <taxon>Trichosporeae</taxon>
        <taxon>Loxocarpinae</taxon>
        <taxon>Dorcoceras</taxon>
    </lineage>
</organism>
<dbReference type="Proteomes" id="UP000250235">
    <property type="component" value="Unassembled WGS sequence"/>
</dbReference>
<evidence type="ECO:0000256" key="1">
    <source>
        <dbReference type="SAM" id="Coils"/>
    </source>
</evidence>
<dbReference type="EMBL" id="KV018449">
    <property type="protein sequence ID" value="KZV17228.1"/>
    <property type="molecule type" value="Genomic_DNA"/>
</dbReference>
<gene>
    <name evidence="2" type="ORF">F511_20759</name>
</gene>
<dbReference type="PANTHER" id="PTHR34778">
    <property type="entry name" value="OS02G0580700 PROTEIN"/>
    <property type="match status" value="1"/>
</dbReference>
<reference evidence="2 3" key="1">
    <citation type="journal article" date="2015" name="Proc. Natl. Acad. Sci. U.S.A.">
        <title>The resurrection genome of Boea hygrometrica: A blueprint for survival of dehydration.</title>
        <authorList>
            <person name="Xiao L."/>
            <person name="Yang G."/>
            <person name="Zhang L."/>
            <person name="Yang X."/>
            <person name="Zhao S."/>
            <person name="Ji Z."/>
            <person name="Zhou Q."/>
            <person name="Hu M."/>
            <person name="Wang Y."/>
            <person name="Chen M."/>
            <person name="Xu Y."/>
            <person name="Jin H."/>
            <person name="Xiao X."/>
            <person name="Hu G."/>
            <person name="Bao F."/>
            <person name="Hu Y."/>
            <person name="Wan P."/>
            <person name="Li L."/>
            <person name="Deng X."/>
            <person name="Kuang T."/>
            <person name="Xiang C."/>
            <person name="Zhu J.K."/>
            <person name="Oliver M.J."/>
            <person name="He Y."/>
        </authorList>
    </citation>
    <scope>NUCLEOTIDE SEQUENCE [LARGE SCALE GENOMIC DNA]</scope>
    <source>
        <strain evidence="3">cv. XS01</strain>
    </source>
</reference>
<evidence type="ECO:0000313" key="2">
    <source>
        <dbReference type="EMBL" id="KZV17228.1"/>
    </source>
</evidence>
<dbReference type="AlphaFoldDB" id="A0A2Z7A6J3"/>
<name>A0A2Z7A6J3_9LAMI</name>
<keyword evidence="3" id="KW-1185">Reference proteome</keyword>